<sequence length="85" mass="9686">MTSGQVLHIDDLDLIIELPDSSDTPWWIVGKDQNVYWKRCNVIIVEKDSEEKNKETPLKQCNGQGTVPPDIELYMSGQGGRVKER</sequence>
<dbReference type="AlphaFoldDB" id="C1H0C5"/>
<feature type="region of interest" description="Disordered" evidence="1">
    <location>
        <begin position="51"/>
        <end position="85"/>
    </location>
</feature>
<dbReference type="VEuPathDB" id="FungiDB:PAAG_04219"/>
<reference evidence="2 3" key="1">
    <citation type="journal article" date="2011" name="PLoS Genet.">
        <title>Comparative genomic analysis of human fungal pathogens causing paracoccidioidomycosis.</title>
        <authorList>
            <person name="Desjardins C.A."/>
            <person name="Champion M.D."/>
            <person name="Holder J.W."/>
            <person name="Muszewska A."/>
            <person name="Goldberg J."/>
            <person name="Bailao A.M."/>
            <person name="Brigido M.M."/>
            <person name="Ferreira M.E."/>
            <person name="Garcia A.M."/>
            <person name="Grynberg M."/>
            <person name="Gujja S."/>
            <person name="Heiman D.I."/>
            <person name="Henn M.R."/>
            <person name="Kodira C.D."/>
            <person name="Leon-Narvaez H."/>
            <person name="Longo L.V."/>
            <person name="Ma L.J."/>
            <person name="Malavazi I."/>
            <person name="Matsuo A.L."/>
            <person name="Morais F.V."/>
            <person name="Pereira M."/>
            <person name="Rodriguez-Brito S."/>
            <person name="Sakthikumar S."/>
            <person name="Salem-Izacc S.M."/>
            <person name="Sykes S.M."/>
            <person name="Teixeira M.M."/>
            <person name="Vallejo M.C."/>
            <person name="Walter M.E."/>
            <person name="Yandava C."/>
            <person name="Young S."/>
            <person name="Zeng Q."/>
            <person name="Zucker J."/>
            <person name="Felipe M.S."/>
            <person name="Goldman G.H."/>
            <person name="Haas B.J."/>
            <person name="McEwen J.G."/>
            <person name="Nino-Vega G."/>
            <person name="Puccia R."/>
            <person name="San-Blas G."/>
            <person name="Soares C.M."/>
            <person name="Birren B.W."/>
            <person name="Cuomo C.A."/>
        </authorList>
    </citation>
    <scope>NUCLEOTIDE SEQUENCE [LARGE SCALE GENOMIC DNA]</scope>
    <source>
        <strain evidence="3">ATCC MYA-826 / Pb01</strain>
    </source>
</reference>
<dbReference type="HOGENOM" id="CLU_2378576_0_0_1"/>
<keyword evidence="3" id="KW-1185">Reference proteome</keyword>
<dbReference type="KEGG" id="pbl:PAAG_04219"/>
<organism evidence="2 3">
    <name type="scientific">Paracoccidioides lutzii (strain ATCC MYA-826 / Pb01)</name>
    <name type="common">Paracoccidioides brasiliensis</name>
    <dbReference type="NCBI Taxonomy" id="502779"/>
    <lineage>
        <taxon>Eukaryota</taxon>
        <taxon>Fungi</taxon>
        <taxon>Dikarya</taxon>
        <taxon>Ascomycota</taxon>
        <taxon>Pezizomycotina</taxon>
        <taxon>Eurotiomycetes</taxon>
        <taxon>Eurotiomycetidae</taxon>
        <taxon>Onygenales</taxon>
        <taxon>Ajellomycetaceae</taxon>
        <taxon>Paracoccidioides</taxon>
    </lineage>
</organism>
<dbReference type="OrthoDB" id="4255927at2759"/>
<proteinExistence type="predicted"/>
<gene>
    <name evidence="2" type="ORF">PAAG_04219</name>
</gene>
<evidence type="ECO:0000313" key="2">
    <source>
        <dbReference type="EMBL" id="EEH33166.2"/>
    </source>
</evidence>
<dbReference type="RefSeq" id="XP_015699439.1">
    <property type="nucleotide sequence ID" value="XM_015845213.1"/>
</dbReference>
<dbReference type="GeneID" id="9097029"/>
<evidence type="ECO:0000256" key="1">
    <source>
        <dbReference type="SAM" id="MobiDB-lite"/>
    </source>
</evidence>
<accession>C1H0C5</accession>
<dbReference type="Proteomes" id="UP000002059">
    <property type="component" value="Partially assembled WGS sequence"/>
</dbReference>
<evidence type="ECO:0000313" key="3">
    <source>
        <dbReference type="Proteomes" id="UP000002059"/>
    </source>
</evidence>
<name>C1H0C5_PARBA</name>
<dbReference type="EMBL" id="KN294001">
    <property type="protein sequence ID" value="EEH33166.2"/>
    <property type="molecule type" value="Genomic_DNA"/>
</dbReference>
<protein>
    <submittedName>
        <fullName evidence="2">Uncharacterized protein</fullName>
    </submittedName>
</protein>